<proteinExistence type="predicted"/>
<evidence type="ECO:0000313" key="1">
    <source>
        <dbReference type="EMBL" id="OKP04194.1"/>
    </source>
</evidence>
<keyword evidence="2" id="KW-1185">Reference proteome</keyword>
<sequence>MPNREEHDAIAGANYNPEIFTSEKFYPEYQAKIKEVNQHSMLSALNEIQRNESSWFYEPIIGAMFSNRHATFISTCNSIKRIFNDTNVTGGLQNYRHFICSCSVTNKAVGLIILSLAKPNLSDDNVDQISFILTYPNGYGYGGLLVQHVINISLSLGHQGILEVKAEPDAEIFYQKLGFLFIGNFINLKSMKLIPATSNKWHKINGKYQLKRTPHPRNSNWQCHLL</sequence>
<dbReference type="EMBL" id="MKGQ01000006">
    <property type="protein sequence ID" value="OKP04194.1"/>
    <property type="molecule type" value="Genomic_DNA"/>
</dbReference>
<name>A0A1Q5TVE8_9GAMM</name>
<dbReference type="GO" id="GO:0016740">
    <property type="term" value="F:transferase activity"/>
    <property type="evidence" value="ECO:0007669"/>
    <property type="project" value="UniProtKB-KW"/>
</dbReference>
<comment type="caution">
    <text evidence="1">The sequence shown here is derived from an EMBL/GenBank/DDBJ whole genome shotgun (WGS) entry which is preliminary data.</text>
</comment>
<gene>
    <name evidence="1" type="ORF">Xedl_01334</name>
</gene>
<dbReference type="AlphaFoldDB" id="A0A1Q5TVE8"/>
<dbReference type="OrthoDB" id="6441960at2"/>
<dbReference type="RefSeq" id="WP_074023030.1">
    <property type="nucleotide sequence ID" value="NZ_CAWNAG010000169.1"/>
</dbReference>
<dbReference type="SUPFAM" id="SSF55729">
    <property type="entry name" value="Acyl-CoA N-acyltransferases (Nat)"/>
    <property type="match status" value="1"/>
</dbReference>
<evidence type="ECO:0000313" key="2">
    <source>
        <dbReference type="Proteomes" id="UP000186268"/>
    </source>
</evidence>
<protein>
    <submittedName>
        <fullName evidence="1">N-acetyltransferase</fullName>
    </submittedName>
</protein>
<accession>A0A1Q5TVE8</accession>
<dbReference type="Proteomes" id="UP000186268">
    <property type="component" value="Unassembled WGS sequence"/>
</dbReference>
<dbReference type="InterPro" id="IPR016181">
    <property type="entry name" value="Acyl_CoA_acyltransferase"/>
</dbReference>
<keyword evidence="1" id="KW-0808">Transferase</keyword>
<dbReference type="Gene3D" id="3.40.630.30">
    <property type="match status" value="1"/>
</dbReference>
<organism evidence="1 2">
    <name type="scientific">Xenorhabdus eapokensis</name>
    <dbReference type="NCBI Taxonomy" id="1873482"/>
    <lineage>
        <taxon>Bacteria</taxon>
        <taxon>Pseudomonadati</taxon>
        <taxon>Pseudomonadota</taxon>
        <taxon>Gammaproteobacteria</taxon>
        <taxon>Enterobacterales</taxon>
        <taxon>Morganellaceae</taxon>
        <taxon>Xenorhabdus</taxon>
    </lineage>
</organism>
<reference evidence="1 2" key="1">
    <citation type="submission" date="2016-09" db="EMBL/GenBank/DDBJ databases">
        <title>Xenorhabdus thuongxuanensis sp. nov. and Xenorhabdus eapokensis sp. nov., isolated from Steinernema species.</title>
        <authorList>
            <person name="Kaempfer P."/>
            <person name="Tobias N.J."/>
            <person name="Phan Ke L."/>
            <person name="Bode H.B."/>
            <person name="Glaeser S.P."/>
        </authorList>
    </citation>
    <scope>NUCLEOTIDE SEQUENCE [LARGE SCALE GENOMIC DNA]</scope>
    <source>
        <strain evidence="1 2">DL20</strain>
    </source>
</reference>